<dbReference type="EMBL" id="FJOG01000006">
    <property type="protein sequence ID" value="CZR55493.1"/>
    <property type="molecule type" value="Genomic_DNA"/>
</dbReference>
<dbReference type="Proteomes" id="UP000184330">
    <property type="component" value="Unassembled WGS sequence"/>
</dbReference>
<name>A0A1L7WRU9_9HELO</name>
<protein>
    <submittedName>
        <fullName evidence="2">Uncharacterized protein</fullName>
    </submittedName>
</protein>
<organism evidence="2 3">
    <name type="scientific">Phialocephala subalpina</name>
    <dbReference type="NCBI Taxonomy" id="576137"/>
    <lineage>
        <taxon>Eukaryota</taxon>
        <taxon>Fungi</taxon>
        <taxon>Dikarya</taxon>
        <taxon>Ascomycota</taxon>
        <taxon>Pezizomycotina</taxon>
        <taxon>Leotiomycetes</taxon>
        <taxon>Helotiales</taxon>
        <taxon>Mollisiaceae</taxon>
        <taxon>Phialocephala</taxon>
        <taxon>Phialocephala fortinii species complex</taxon>
    </lineage>
</organism>
<evidence type="ECO:0000313" key="2">
    <source>
        <dbReference type="EMBL" id="CZR55493.1"/>
    </source>
</evidence>
<sequence length="140" mass="15349">MAEPILKIEQPSTTSSSSPSTETPPAPGRADQQAAIGCQNPAIRYLSETPWGLELIRNFETRSAENIAGMNTSTPSVGRGYRTKQTARKTRCRSVTAGEMEAITKMWAEKRAEETLLSKLAGCGIKKKKYDGKKEENTKN</sequence>
<proteinExistence type="predicted"/>
<dbReference type="AlphaFoldDB" id="A0A1L7WRU9"/>
<gene>
    <name evidence="2" type="ORF">PAC_05381</name>
</gene>
<feature type="region of interest" description="Disordered" evidence="1">
    <location>
        <begin position="1"/>
        <end position="33"/>
    </location>
</feature>
<accession>A0A1L7WRU9</accession>
<feature type="region of interest" description="Disordered" evidence="1">
    <location>
        <begin position="67"/>
        <end position="93"/>
    </location>
</feature>
<evidence type="ECO:0000313" key="3">
    <source>
        <dbReference type="Proteomes" id="UP000184330"/>
    </source>
</evidence>
<evidence type="ECO:0000256" key="1">
    <source>
        <dbReference type="SAM" id="MobiDB-lite"/>
    </source>
</evidence>
<feature type="compositionally biased region" description="Basic residues" evidence="1">
    <location>
        <begin position="81"/>
        <end position="92"/>
    </location>
</feature>
<feature type="compositionally biased region" description="Low complexity" evidence="1">
    <location>
        <begin position="11"/>
        <end position="21"/>
    </location>
</feature>
<reference evidence="2 3" key="1">
    <citation type="submission" date="2016-03" db="EMBL/GenBank/DDBJ databases">
        <authorList>
            <person name="Ploux O."/>
        </authorList>
    </citation>
    <scope>NUCLEOTIDE SEQUENCE [LARGE SCALE GENOMIC DNA]</scope>
    <source>
        <strain evidence="2 3">UAMH 11012</strain>
    </source>
</reference>
<keyword evidence="3" id="KW-1185">Reference proteome</keyword>